<keyword evidence="1" id="KW-1133">Transmembrane helix</keyword>
<dbReference type="AlphaFoldDB" id="A0A0L0MJ14"/>
<dbReference type="InterPro" id="IPR014911">
    <property type="entry name" value="PilS_N"/>
</dbReference>
<evidence type="ECO:0000313" key="4">
    <source>
        <dbReference type="Proteomes" id="UP000036959"/>
    </source>
</evidence>
<sequence length="185" mass="19330">MAAHSNGKLKRLHKQKGYTLIELSIAGAIIALLIYGTVKLVNGVIADHRANAELQEVPTIITKIQKIYGNRPNFSGATQAILVNNGAFPADWVVTGSTNLVNRWSGAVTLGVTTIGGVSNNAITFATAGVPDSECQSIVPGMDDSVRTTTVNGTLVKQDGQPSDPGLTGTSCTSGQNSITYVFSK</sequence>
<dbReference type="RefSeq" id="WP_050451648.1">
    <property type="nucleotide sequence ID" value="NZ_LFJJ01000002.1"/>
</dbReference>
<proteinExistence type="predicted"/>
<evidence type="ECO:0000259" key="2">
    <source>
        <dbReference type="Pfam" id="PF08805"/>
    </source>
</evidence>
<dbReference type="InterPro" id="IPR012902">
    <property type="entry name" value="N_methyl_site"/>
</dbReference>
<dbReference type="Gene3D" id="3.30.1690.10">
    <property type="entry name" value="TcpA-like pilin"/>
    <property type="match status" value="1"/>
</dbReference>
<organism evidence="3 4">
    <name type="scientific">Candidatus Burkholderia verschuerenii</name>
    <dbReference type="NCBI Taxonomy" id="242163"/>
    <lineage>
        <taxon>Bacteria</taxon>
        <taxon>Pseudomonadati</taxon>
        <taxon>Pseudomonadota</taxon>
        <taxon>Betaproteobacteria</taxon>
        <taxon>Burkholderiales</taxon>
        <taxon>Burkholderiaceae</taxon>
        <taxon>Burkholderia</taxon>
    </lineage>
</organism>
<keyword evidence="1" id="KW-0472">Membrane</keyword>
<gene>
    <name evidence="3" type="ORF">BVER_01771c</name>
</gene>
<keyword evidence="4" id="KW-1185">Reference proteome</keyword>
<feature type="domain" description="Type 4 secretion system PilS N-terminal" evidence="2">
    <location>
        <begin position="49"/>
        <end position="182"/>
    </location>
</feature>
<evidence type="ECO:0000256" key="1">
    <source>
        <dbReference type="SAM" id="Phobius"/>
    </source>
</evidence>
<keyword evidence="1" id="KW-0812">Transmembrane</keyword>
<dbReference type="InterPro" id="IPR045584">
    <property type="entry name" value="Pilin-like"/>
</dbReference>
<reference evidence="4" key="1">
    <citation type="submission" date="2015-06" db="EMBL/GenBank/DDBJ databases">
        <title>Comparative genomics of Burkholderia leaf nodule symbionts.</title>
        <authorList>
            <person name="Carlier A."/>
            <person name="Eberl L."/>
            <person name="Pinto-Carbo M."/>
        </authorList>
    </citation>
    <scope>NUCLEOTIDE SEQUENCE [LARGE SCALE GENOMIC DNA]</scope>
    <source>
        <strain evidence="4">UZHbot4</strain>
    </source>
</reference>
<dbReference type="SUPFAM" id="SSF54523">
    <property type="entry name" value="Pili subunits"/>
    <property type="match status" value="1"/>
</dbReference>
<feature type="transmembrane region" description="Helical" evidence="1">
    <location>
        <begin position="20"/>
        <end position="38"/>
    </location>
</feature>
<dbReference type="NCBIfam" id="TIGR02532">
    <property type="entry name" value="IV_pilin_GFxxxE"/>
    <property type="match status" value="1"/>
</dbReference>
<evidence type="ECO:0000313" key="3">
    <source>
        <dbReference type="EMBL" id="KND62308.1"/>
    </source>
</evidence>
<dbReference type="Proteomes" id="UP000036959">
    <property type="component" value="Unassembled WGS sequence"/>
</dbReference>
<comment type="caution">
    <text evidence="3">The sequence shown here is derived from an EMBL/GenBank/DDBJ whole genome shotgun (WGS) entry which is preliminary data.</text>
</comment>
<dbReference type="Pfam" id="PF08805">
    <property type="entry name" value="PilS"/>
    <property type="match status" value="1"/>
</dbReference>
<accession>A0A0L0MJ14</accession>
<protein>
    <recommendedName>
        <fullName evidence="2">Type 4 secretion system PilS N-terminal domain-containing protein</fullName>
    </recommendedName>
</protein>
<name>A0A0L0MJ14_9BURK</name>
<dbReference type="PATRIC" id="fig|242163.4.peg.2576"/>
<dbReference type="EMBL" id="LFJJ01000002">
    <property type="protein sequence ID" value="KND62308.1"/>
    <property type="molecule type" value="Genomic_DNA"/>
</dbReference>